<dbReference type="PANTHER" id="PTHR10663">
    <property type="entry name" value="GUANYL-NUCLEOTIDE EXCHANGE FACTOR"/>
    <property type="match status" value="1"/>
</dbReference>
<dbReference type="InterPro" id="IPR016024">
    <property type="entry name" value="ARM-type_fold"/>
</dbReference>
<dbReference type="Pfam" id="PF12783">
    <property type="entry name" value="Sec7-like_HUS"/>
    <property type="match status" value="1"/>
</dbReference>
<evidence type="ECO:0000256" key="3">
    <source>
        <dbReference type="ARBA" id="ARBA00022927"/>
    </source>
</evidence>
<dbReference type="STRING" id="225164.V4ALK6"/>
<dbReference type="Pfam" id="PF16213">
    <property type="entry name" value="DCB"/>
    <property type="match status" value="1"/>
</dbReference>
<dbReference type="SUPFAM" id="SSF48371">
    <property type="entry name" value="ARM repeat"/>
    <property type="match status" value="1"/>
</dbReference>
<dbReference type="RefSeq" id="XP_009053500.1">
    <property type="nucleotide sequence ID" value="XM_009055252.1"/>
</dbReference>
<dbReference type="GeneID" id="20246527"/>
<feature type="region of interest" description="Disordered" evidence="4">
    <location>
        <begin position="511"/>
        <end position="530"/>
    </location>
</feature>
<name>V4ALK6_LOTGI</name>
<proteinExistence type="inferred from homology"/>
<feature type="domain" description="Mon2/Sec7/BIG1-like HUS" evidence="5">
    <location>
        <begin position="219"/>
        <end position="391"/>
    </location>
</feature>
<evidence type="ECO:0000256" key="4">
    <source>
        <dbReference type="SAM" id="MobiDB-lite"/>
    </source>
</evidence>
<evidence type="ECO:0000259" key="5">
    <source>
        <dbReference type="Pfam" id="PF12783"/>
    </source>
</evidence>
<keyword evidence="2" id="KW-0813">Transport</keyword>
<sequence length="624" mass="68696">MASQQGVKGNPATTKKLLEGLQNDLKTLSSESKRKFTEVKESAETVQLKLRTISAKNENFITGLIPASSEIIQPFILGCATKNPKIVQLCLASVQKLISHEAISTSAADSIINMLWLLMEGGLEELKLLQTAILLITTNSVVQHDSLAKALVLCFRLHFTKDSTTINTAAATIKQLVSIVFDRVVAEDKLTTNEPLVEMDTTELKAGSKTPPKSLKPCAGDAYLLFQDLCQLVNADQPFWLLGMTEMTRTFGLELLESVLKTYSSVFTKYPEFSFMLKERVCPLVIKLFSPSLKYRQGAPPQPSPAPVEKPFFPIVMRLLRIISILIKYYYQLLVTECEIFLSLLVKFLDPEKPLWQRCLALEVLHKLSVDPLLVKSFVVSYDMKPHSTKIFRDIVNSLGAFVQSQFMNPPGGPAAQSGTKVPDTQGTPPAMVAGLPVGGGVSPQPAFMYRGVWIPLVISVPQGQTRPLFLEMLDKIEPPTVVDGYGVSVAFYCLLELGKSVQILVCGETEESKSGEKTQQEAKELENTDRQMEESLIDSSWCGMLAALSLLLDASTDEAATESILKCQETYASFCGQLSLNVPRDAFITALCKGSLPPHYTLTVLNTNPAIPTGQKCKYIERV</sequence>
<dbReference type="EMBL" id="KB201611">
    <property type="protein sequence ID" value="ESO95645.1"/>
    <property type="molecule type" value="Genomic_DNA"/>
</dbReference>
<protein>
    <submittedName>
        <fullName evidence="7">Uncharacterized protein</fullName>
    </submittedName>
</protein>
<dbReference type="Proteomes" id="UP000030746">
    <property type="component" value="Unassembled WGS sequence"/>
</dbReference>
<gene>
    <name evidence="7" type="ORF">LOTGIDRAFT_214760</name>
</gene>
<dbReference type="CTD" id="20246527"/>
<comment type="similarity">
    <text evidence="1">Belongs to the MON2 family.</text>
</comment>
<evidence type="ECO:0000313" key="7">
    <source>
        <dbReference type="EMBL" id="ESO95645.1"/>
    </source>
</evidence>
<dbReference type="InterPro" id="IPR032629">
    <property type="entry name" value="DCB_dom"/>
</dbReference>
<feature type="domain" description="Mon2/Sec7/BIG1-like dimerisation and cyclophilin-binding" evidence="6">
    <location>
        <begin position="13"/>
        <end position="188"/>
    </location>
</feature>
<dbReference type="KEGG" id="lgi:LOTGIDRAFT_214760"/>
<keyword evidence="3" id="KW-0653">Protein transport</keyword>
<reference evidence="7 8" key="1">
    <citation type="journal article" date="2013" name="Nature">
        <title>Insights into bilaterian evolution from three spiralian genomes.</title>
        <authorList>
            <person name="Simakov O."/>
            <person name="Marletaz F."/>
            <person name="Cho S.J."/>
            <person name="Edsinger-Gonzales E."/>
            <person name="Havlak P."/>
            <person name="Hellsten U."/>
            <person name="Kuo D.H."/>
            <person name="Larsson T."/>
            <person name="Lv J."/>
            <person name="Arendt D."/>
            <person name="Savage R."/>
            <person name="Osoegawa K."/>
            <person name="de Jong P."/>
            <person name="Grimwood J."/>
            <person name="Chapman J.A."/>
            <person name="Shapiro H."/>
            <person name="Aerts A."/>
            <person name="Otillar R.P."/>
            <person name="Terry A.Y."/>
            <person name="Boore J.L."/>
            <person name="Grigoriev I.V."/>
            <person name="Lindberg D.R."/>
            <person name="Seaver E.C."/>
            <person name="Weisblat D.A."/>
            <person name="Putnam N.H."/>
            <person name="Rokhsar D.S."/>
        </authorList>
    </citation>
    <scope>NUCLEOTIDE SEQUENCE [LARGE SCALE GENOMIC DNA]</scope>
</reference>
<dbReference type="InterPro" id="IPR032691">
    <property type="entry name" value="Mon2/Sec7/BIG1-like_HUS"/>
</dbReference>
<dbReference type="GO" id="GO:0015031">
    <property type="term" value="P:protein transport"/>
    <property type="evidence" value="ECO:0007669"/>
    <property type="project" value="UniProtKB-KW"/>
</dbReference>
<accession>V4ALK6</accession>
<dbReference type="OMA" id="ASICKFA"/>
<dbReference type="OrthoDB" id="294853at2759"/>
<dbReference type="AlphaFoldDB" id="V4ALK6"/>
<evidence type="ECO:0000313" key="8">
    <source>
        <dbReference type="Proteomes" id="UP000030746"/>
    </source>
</evidence>
<dbReference type="PANTHER" id="PTHR10663:SF333">
    <property type="entry name" value="PROTEIN MON2 HOMOLOG"/>
    <property type="match status" value="1"/>
</dbReference>
<evidence type="ECO:0000256" key="1">
    <source>
        <dbReference type="ARBA" id="ARBA00008144"/>
    </source>
</evidence>
<evidence type="ECO:0000256" key="2">
    <source>
        <dbReference type="ARBA" id="ARBA00022448"/>
    </source>
</evidence>
<evidence type="ECO:0000259" key="6">
    <source>
        <dbReference type="Pfam" id="PF16213"/>
    </source>
</evidence>
<keyword evidence="8" id="KW-1185">Reference proteome</keyword>
<organism evidence="7 8">
    <name type="scientific">Lottia gigantea</name>
    <name type="common">Giant owl limpet</name>
    <dbReference type="NCBI Taxonomy" id="225164"/>
    <lineage>
        <taxon>Eukaryota</taxon>
        <taxon>Metazoa</taxon>
        <taxon>Spiralia</taxon>
        <taxon>Lophotrochozoa</taxon>
        <taxon>Mollusca</taxon>
        <taxon>Gastropoda</taxon>
        <taxon>Patellogastropoda</taxon>
        <taxon>Lottioidea</taxon>
        <taxon>Lottiidae</taxon>
        <taxon>Lottia</taxon>
    </lineage>
</organism>
<dbReference type="HOGENOM" id="CLU_016976_0_0_1"/>